<dbReference type="Gene3D" id="1.25.40.820">
    <property type="match status" value="1"/>
</dbReference>
<name>A0A9P7YCF6_9HELO</name>
<dbReference type="AlphaFoldDB" id="A0A9P7YCF6"/>
<comment type="caution">
    <text evidence="15">The sequence shown here is derived from an EMBL/GenBank/DDBJ whole genome shotgun (WGS) entry which is preliminary data.</text>
</comment>
<evidence type="ECO:0000256" key="1">
    <source>
        <dbReference type="ARBA" id="ARBA00004123"/>
    </source>
</evidence>
<dbReference type="GO" id="GO:0008420">
    <property type="term" value="F:RNA polymerase II CTD heptapeptide repeat phosphatase activity"/>
    <property type="evidence" value="ECO:0007669"/>
    <property type="project" value="UniProtKB-UniRule"/>
</dbReference>
<dbReference type="Proteomes" id="UP000824998">
    <property type="component" value="Unassembled WGS sequence"/>
</dbReference>
<dbReference type="GO" id="GO:0008270">
    <property type="term" value="F:zinc ion binding"/>
    <property type="evidence" value="ECO:0007669"/>
    <property type="project" value="UniProtKB-KW"/>
</dbReference>
<organism evidence="15 16">
    <name type="scientific">Amylocarpus encephaloides</name>
    <dbReference type="NCBI Taxonomy" id="45428"/>
    <lineage>
        <taxon>Eukaryota</taxon>
        <taxon>Fungi</taxon>
        <taxon>Dikarya</taxon>
        <taxon>Ascomycota</taxon>
        <taxon>Pezizomycotina</taxon>
        <taxon>Leotiomycetes</taxon>
        <taxon>Helotiales</taxon>
        <taxon>Helotiales incertae sedis</taxon>
        <taxon>Amylocarpus</taxon>
    </lineage>
</organism>
<evidence type="ECO:0000256" key="12">
    <source>
        <dbReference type="RuleBase" id="RU367080"/>
    </source>
</evidence>
<dbReference type="GO" id="GO:0005634">
    <property type="term" value="C:nucleus"/>
    <property type="evidence" value="ECO:0007669"/>
    <property type="project" value="UniProtKB-SubCell"/>
</dbReference>
<evidence type="ECO:0000256" key="3">
    <source>
        <dbReference type="ARBA" id="ARBA00022723"/>
    </source>
</evidence>
<evidence type="ECO:0000256" key="7">
    <source>
        <dbReference type="ARBA" id="ARBA00022912"/>
    </source>
</evidence>
<comment type="catalytic activity">
    <reaction evidence="10 12">
        <text>O-phospho-L-threonyl-[protein] + H2O = L-threonyl-[protein] + phosphate</text>
        <dbReference type="Rhea" id="RHEA:47004"/>
        <dbReference type="Rhea" id="RHEA-COMP:11060"/>
        <dbReference type="Rhea" id="RHEA-COMP:11605"/>
        <dbReference type="ChEBI" id="CHEBI:15377"/>
        <dbReference type="ChEBI" id="CHEBI:30013"/>
        <dbReference type="ChEBI" id="CHEBI:43474"/>
        <dbReference type="ChEBI" id="CHEBI:61977"/>
        <dbReference type="EC" id="3.1.3.16"/>
    </reaction>
</comment>
<feature type="compositionally biased region" description="Acidic residues" evidence="13">
    <location>
        <begin position="277"/>
        <end position="287"/>
    </location>
</feature>
<dbReference type="PANTHER" id="PTHR14732:SF0">
    <property type="entry name" value="RNA POLYMERASE II SUBUNIT B1 CTD PHOSPHATASE RPAP2-RELATED"/>
    <property type="match status" value="1"/>
</dbReference>
<evidence type="ECO:0000256" key="8">
    <source>
        <dbReference type="ARBA" id="ARBA00023242"/>
    </source>
</evidence>
<evidence type="ECO:0000313" key="16">
    <source>
        <dbReference type="Proteomes" id="UP000824998"/>
    </source>
</evidence>
<accession>A0A9P7YCF6</accession>
<gene>
    <name evidence="15" type="ORF">BJ875DRAFT_143270</name>
</gene>
<feature type="domain" description="RTR1-type" evidence="14">
    <location>
        <begin position="81"/>
        <end position="170"/>
    </location>
</feature>
<keyword evidence="4 12" id="KW-0863">Zinc-finger</keyword>
<protein>
    <recommendedName>
        <fullName evidence="12">RNA polymerase II subunit B1 CTD phosphatase RPAP2 homolog</fullName>
        <ecNumber evidence="12">3.1.3.16</ecNumber>
    </recommendedName>
</protein>
<feature type="region of interest" description="Disordered" evidence="13">
    <location>
        <begin position="268"/>
        <end position="287"/>
    </location>
</feature>
<evidence type="ECO:0000256" key="5">
    <source>
        <dbReference type="ARBA" id="ARBA00022801"/>
    </source>
</evidence>
<dbReference type="InterPro" id="IPR038534">
    <property type="entry name" value="Rtr1/RPAP2_sf"/>
</dbReference>
<comment type="subcellular location">
    <subcellularLocation>
        <location evidence="1 12">Nucleus</location>
    </subcellularLocation>
</comment>
<evidence type="ECO:0000259" key="14">
    <source>
        <dbReference type="PROSITE" id="PS51479"/>
    </source>
</evidence>
<feature type="region of interest" description="Disordered" evidence="13">
    <location>
        <begin position="1"/>
        <end position="29"/>
    </location>
</feature>
<keyword evidence="16" id="KW-1185">Reference proteome</keyword>
<dbReference type="OrthoDB" id="2590500at2759"/>
<dbReference type="EMBL" id="MU251645">
    <property type="protein sequence ID" value="KAG9230771.1"/>
    <property type="molecule type" value="Genomic_DNA"/>
</dbReference>
<evidence type="ECO:0000256" key="6">
    <source>
        <dbReference type="ARBA" id="ARBA00022833"/>
    </source>
</evidence>
<dbReference type="PANTHER" id="PTHR14732">
    <property type="entry name" value="RNA POLYMERASE II SUBUNIT B1 CTD PHOSPHATASE RPAP2-RELATED"/>
    <property type="match status" value="1"/>
</dbReference>
<evidence type="ECO:0000256" key="11">
    <source>
        <dbReference type="PROSITE-ProRule" id="PRU00812"/>
    </source>
</evidence>
<comment type="function">
    <text evidence="12">Putative RNA polymerase II subunit B1 C-terminal domain (CTD) phosphatase involved in RNA polymerase II transcription regulation.</text>
</comment>
<proteinExistence type="inferred from homology"/>
<dbReference type="EC" id="3.1.3.16" evidence="12"/>
<evidence type="ECO:0000256" key="10">
    <source>
        <dbReference type="ARBA" id="ARBA00048336"/>
    </source>
</evidence>
<dbReference type="Pfam" id="PF04181">
    <property type="entry name" value="RPAP2_Rtr1"/>
    <property type="match status" value="1"/>
</dbReference>
<evidence type="ECO:0000256" key="2">
    <source>
        <dbReference type="ARBA" id="ARBA00005676"/>
    </source>
</evidence>
<dbReference type="PROSITE" id="PS51479">
    <property type="entry name" value="ZF_RTR1"/>
    <property type="match status" value="1"/>
</dbReference>
<reference evidence="15" key="1">
    <citation type="journal article" date="2021" name="IMA Fungus">
        <title>Genomic characterization of three marine fungi, including Emericellopsis atlantica sp. nov. with signatures of a generalist lifestyle and marine biomass degradation.</title>
        <authorList>
            <person name="Hagestad O.C."/>
            <person name="Hou L."/>
            <person name="Andersen J.H."/>
            <person name="Hansen E.H."/>
            <person name="Altermark B."/>
            <person name="Li C."/>
            <person name="Kuhnert E."/>
            <person name="Cox R.J."/>
            <person name="Crous P.W."/>
            <person name="Spatafora J.W."/>
            <person name="Lail K."/>
            <person name="Amirebrahimi M."/>
            <person name="Lipzen A."/>
            <person name="Pangilinan J."/>
            <person name="Andreopoulos W."/>
            <person name="Hayes R.D."/>
            <person name="Ng V."/>
            <person name="Grigoriev I.V."/>
            <person name="Jackson S.A."/>
            <person name="Sutton T.D.S."/>
            <person name="Dobson A.D.W."/>
            <person name="Rama T."/>
        </authorList>
    </citation>
    <scope>NUCLEOTIDE SEQUENCE</scope>
    <source>
        <strain evidence="15">TRa018bII</strain>
    </source>
</reference>
<dbReference type="InterPro" id="IPR007308">
    <property type="entry name" value="Rtr1/RPAP2_dom"/>
</dbReference>
<dbReference type="InterPro" id="IPR039693">
    <property type="entry name" value="Rtr1/RPAP2"/>
</dbReference>
<comment type="similarity">
    <text evidence="2 11 12">Belongs to the RPAP2 family.</text>
</comment>
<evidence type="ECO:0000313" key="15">
    <source>
        <dbReference type="EMBL" id="KAG9230771.1"/>
    </source>
</evidence>
<dbReference type="GO" id="GO:0005737">
    <property type="term" value="C:cytoplasm"/>
    <property type="evidence" value="ECO:0007669"/>
    <property type="project" value="TreeGrafter"/>
</dbReference>
<keyword evidence="7 12" id="KW-0904">Protein phosphatase</keyword>
<keyword evidence="6 12" id="KW-0862">Zinc</keyword>
<evidence type="ECO:0000256" key="9">
    <source>
        <dbReference type="ARBA" id="ARBA00047761"/>
    </source>
</evidence>
<evidence type="ECO:0000256" key="13">
    <source>
        <dbReference type="SAM" id="MobiDB-lite"/>
    </source>
</evidence>
<evidence type="ECO:0000256" key="4">
    <source>
        <dbReference type="ARBA" id="ARBA00022771"/>
    </source>
</evidence>
<comment type="catalytic activity">
    <reaction evidence="9 12">
        <text>O-phospho-L-seryl-[protein] + H2O = L-seryl-[protein] + phosphate</text>
        <dbReference type="Rhea" id="RHEA:20629"/>
        <dbReference type="Rhea" id="RHEA-COMP:9863"/>
        <dbReference type="Rhea" id="RHEA-COMP:11604"/>
        <dbReference type="ChEBI" id="CHEBI:15377"/>
        <dbReference type="ChEBI" id="CHEBI:29999"/>
        <dbReference type="ChEBI" id="CHEBI:43474"/>
        <dbReference type="ChEBI" id="CHEBI:83421"/>
        <dbReference type="EC" id="3.1.3.16"/>
    </reaction>
</comment>
<keyword evidence="8 12" id="KW-0539">Nucleus</keyword>
<keyword evidence="5 12" id="KW-0378">Hydrolase</keyword>
<dbReference type="GO" id="GO:0043175">
    <property type="term" value="F:RNA polymerase core enzyme binding"/>
    <property type="evidence" value="ECO:0007669"/>
    <property type="project" value="UniProtKB-UniRule"/>
</dbReference>
<keyword evidence="3 12" id="KW-0479">Metal-binding</keyword>
<sequence>MATEVAPKSILKKPTNPTTASTSKADRDRQTALYHADLIQARKDTELEILSATEELLEYPLAKSPFNASNPSPDDAKTFKSLLTPFQPRDYDELIVERNCADLCGYAMCPNPRQRESGGGIYRVMGTSGKAKDFKILAKEELEKWCSEACAKRALYIRVQLSESPSWERGATEYLVRLDLLDEPKSVEALEKLDLSAEESQNSQQNKANLALERGDQTISVRSRLVDVKIEEKVIQRKAEAPSLEEDGLGGKLSTMHLALEGHVPIFDGRKQVGSGDSEDEDTDWKL</sequence>